<sequence length="305" mass="34349">MINKDNHRMIGIILAVVGASFWGLGGTVSDFLFQQRDIDINWYVTARLLISGIVLLAIYKIRNRKSSIFSIFKNRHHIFQLLIFSIFGMLLVQYAYMASINYGNAAIATLLQYIAPVYIIIWYVIRRKERFQAFDFIAIMLTLSGTFLLLTNGSFSALVVPMPSTVWGIISGLALAFYTLYATRLLTTFPSILVVGWAMLISGIMMNFKAPVWQFEWSALTVSTSLYLTFGIIAGTAIAFFFFVNSLNYLTAKETTLFGTIEPVMAIVASAVWLHVTFQIFQLFGILLIITLILALSFKKQNATE</sequence>
<evidence type="ECO:0000256" key="1">
    <source>
        <dbReference type="ARBA" id="ARBA00004651"/>
    </source>
</evidence>
<evidence type="ECO:0000259" key="7">
    <source>
        <dbReference type="Pfam" id="PF00892"/>
    </source>
</evidence>
<dbReference type="KEGG" id="snl:BJD96_13735"/>
<evidence type="ECO:0000256" key="2">
    <source>
        <dbReference type="ARBA" id="ARBA00007362"/>
    </source>
</evidence>
<dbReference type="InterPro" id="IPR050638">
    <property type="entry name" value="AA-Vitamin_Transporters"/>
</dbReference>
<gene>
    <name evidence="8" type="primary">yicL</name>
    <name evidence="8" type="ORF">NCTC13834_02760</name>
</gene>
<organism evidence="8 9">
    <name type="scientific">Staphylococcus nepalensis</name>
    <dbReference type="NCBI Taxonomy" id="214473"/>
    <lineage>
        <taxon>Bacteria</taxon>
        <taxon>Bacillati</taxon>
        <taxon>Bacillota</taxon>
        <taxon>Bacilli</taxon>
        <taxon>Bacillales</taxon>
        <taxon>Staphylococcaceae</taxon>
        <taxon>Staphylococcus</taxon>
    </lineage>
</organism>
<dbReference type="EMBL" id="UHDS01000001">
    <property type="protein sequence ID" value="SUM56351.1"/>
    <property type="molecule type" value="Genomic_DNA"/>
</dbReference>
<protein>
    <submittedName>
        <fullName evidence="8">DMT superfamily drug/metabolite transporter</fullName>
    </submittedName>
</protein>
<dbReference type="RefSeq" id="WP_096811162.1">
    <property type="nucleotide sequence ID" value="NZ_BMCF01000003.1"/>
</dbReference>
<keyword evidence="5" id="KW-1133">Transmembrane helix</keyword>
<evidence type="ECO:0000256" key="5">
    <source>
        <dbReference type="ARBA" id="ARBA00022989"/>
    </source>
</evidence>
<evidence type="ECO:0000313" key="8">
    <source>
        <dbReference type="EMBL" id="SUM56351.1"/>
    </source>
</evidence>
<dbReference type="PANTHER" id="PTHR32322">
    <property type="entry name" value="INNER MEMBRANE TRANSPORTER"/>
    <property type="match status" value="1"/>
</dbReference>
<dbReference type="InterPro" id="IPR000620">
    <property type="entry name" value="EamA_dom"/>
</dbReference>
<dbReference type="AlphaFoldDB" id="A0A291JP68"/>
<evidence type="ECO:0000256" key="4">
    <source>
        <dbReference type="ARBA" id="ARBA00022692"/>
    </source>
</evidence>
<dbReference type="InterPro" id="IPR037185">
    <property type="entry name" value="EmrE-like"/>
</dbReference>
<keyword evidence="3" id="KW-1003">Cell membrane</keyword>
<dbReference type="Proteomes" id="UP000254412">
    <property type="component" value="Unassembled WGS sequence"/>
</dbReference>
<feature type="domain" description="EamA" evidence="7">
    <location>
        <begin position="9"/>
        <end position="150"/>
    </location>
</feature>
<evidence type="ECO:0000313" key="9">
    <source>
        <dbReference type="Proteomes" id="UP000254412"/>
    </source>
</evidence>
<dbReference type="Pfam" id="PF00892">
    <property type="entry name" value="EamA"/>
    <property type="match status" value="2"/>
</dbReference>
<name>A0A291JP68_9STAP</name>
<feature type="domain" description="EamA" evidence="7">
    <location>
        <begin position="166"/>
        <end position="296"/>
    </location>
</feature>
<proteinExistence type="inferred from homology"/>
<evidence type="ECO:0000256" key="6">
    <source>
        <dbReference type="ARBA" id="ARBA00023136"/>
    </source>
</evidence>
<keyword evidence="4" id="KW-0812">Transmembrane</keyword>
<dbReference type="SUPFAM" id="SSF103481">
    <property type="entry name" value="Multidrug resistance efflux transporter EmrE"/>
    <property type="match status" value="2"/>
</dbReference>
<dbReference type="GeneID" id="66778120"/>
<comment type="subcellular location">
    <subcellularLocation>
        <location evidence="1">Cell membrane</location>
        <topology evidence="1">Multi-pass membrane protein</topology>
    </subcellularLocation>
</comment>
<comment type="similarity">
    <text evidence="2">Belongs to the EamA transporter family.</text>
</comment>
<reference evidence="8 9" key="1">
    <citation type="submission" date="2018-06" db="EMBL/GenBank/DDBJ databases">
        <authorList>
            <consortium name="Pathogen Informatics"/>
            <person name="Doyle S."/>
        </authorList>
    </citation>
    <scope>NUCLEOTIDE SEQUENCE [LARGE SCALE GENOMIC DNA]</scope>
    <source>
        <strain evidence="8 9">NCTC13834</strain>
    </source>
</reference>
<dbReference type="GO" id="GO:0005886">
    <property type="term" value="C:plasma membrane"/>
    <property type="evidence" value="ECO:0007669"/>
    <property type="project" value="UniProtKB-SubCell"/>
</dbReference>
<dbReference type="PANTHER" id="PTHR32322:SF18">
    <property type="entry name" value="S-ADENOSYLMETHIONINE_S-ADENOSYLHOMOCYSTEINE TRANSPORTER"/>
    <property type="match status" value="1"/>
</dbReference>
<accession>A0A291JP68</accession>
<evidence type="ECO:0000256" key="3">
    <source>
        <dbReference type="ARBA" id="ARBA00022475"/>
    </source>
</evidence>
<keyword evidence="6" id="KW-0472">Membrane</keyword>